<reference evidence="2 3" key="1">
    <citation type="submission" date="2018-07" db="EMBL/GenBank/DDBJ databases">
        <title>Comparative genomics of the Candidatus Parilichlamydiaceae reveals evidence of convergent evolution and genome reduction in the phylum Chlamydiae.</title>
        <authorList>
            <person name="Taylor-Brown A."/>
            <person name="Polkinghorne A."/>
        </authorList>
    </citation>
    <scope>NUCLEOTIDE SEQUENCE [LARGE SCALE GENOMIC DNA]</scope>
    <source>
        <strain evidence="2 3">Hat2</strain>
    </source>
</reference>
<dbReference type="AlphaFoldDB" id="A0A369KCV7"/>
<evidence type="ECO:0000313" key="3">
    <source>
        <dbReference type="Proteomes" id="UP000253816"/>
    </source>
</evidence>
<keyword evidence="1" id="KW-0812">Transmembrane</keyword>
<keyword evidence="3" id="KW-1185">Reference proteome</keyword>
<evidence type="ECO:0000256" key="1">
    <source>
        <dbReference type="SAM" id="Phobius"/>
    </source>
</evidence>
<dbReference type="EMBL" id="QQBG01000008">
    <property type="protein sequence ID" value="RDB31738.1"/>
    <property type="molecule type" value="Genomic_DNA"/>
</dbReference>
<name>A0A369KCV7_9BACT</name>
<keyword evidence="1" id="KW-0472">Membrane</keyword>
<feature type="transmembrane region" description="Helical" evidence="1">
    <location>
        <begin position="17"/>
        <end position="40"/>
    </location>
</feature>
<evidence type="ECO:0000313" key="2">
    <source>
        <dbReference type="EMBL" id="RDB31738.1"/>
    </source>
</evidence>
<sequence length="78" mass="8910">MSGRCPLVRTPLFLSHWGWFICPCLGRLWVISCGVMGLFVSPLSRRALVAVDQVIFLLVKLFIFSFCHLRDLHEFGIS</sequence>
<gene>
    <name evidence="2" type="ORF">HAT2_00118</name>
</gene>
<keyword evidence="1" id="KW-1133">Transmembrane helix</keyword>
<organism evidence="2 3">
    <name type="scientific">Candidatus Similichlamydia laticola</name>
    <dbReference type="NCBI Taxonomy" id="2170265"/>
    <lineage>
        <taxon>Bacteria</taxon>
        <taxon>Pseudomonadati</taxon>
        <taxon>Chlamydiota</taxon>
        <taxon>Chlamydiia</taxon>
        <taxon>Parachlamydiales</taxon>
        <taxon>Candidatus Parilichlamydiaceae</taxon>
        <taxon>Candidatus Similichlamydia</taxon>
    </lineage>
</organism>
<accession>A0A369KCV7</accession>
<proteinExistence type="predicted"/>
<dbReference type="Proteomes" id="UP000253816">
    <property type="component" value="Unassembled WGS sequence"/>
</dbReference>
<comment type="caution">
    <text evidence="2">The sequence shown here is derived from an EMBL/GenBank/DDBJ whole genome shotgun (WGS) entry which is preliminary data.</text>
</comment>
<protein>
    <submittedName>
        <fullName evidence="2">Uncharacterized protein</fullName>
    </submittedName>
</protein>
<feature type="transmembrane region" description="Helical" evidence="1">
    <location>
        <begin position="47"/>
        <end position="66"/>
    </location>
</feature>